<dbReference type="PANTHER" id="PTHR11487:SF0">
    <property type="entry name" value="S-ACYL FATTY ACID SYNTHASE THIOESTERASE, MEDIUM CHAIN"/>
    <property type="match status" value="1"/>
</dbReference>
<accession>A0ABP6G0C7</accession>
<comment type="similarity">
    <text evidence="1">Belongs to the thioesterase family.</text>
</comment>
<name>A0ABP6G0C7_9ACTN</name>
<evidence type="ECO:0000256" key="2">
    <source>
        <dbReference type="ARBA" id="ARBA00022801"/>
    </source>
</evidence>
<dbReference type="RefSeq" id="WP_344433261.1">
    <property type="nucleotide sequence ID" value="NZ_BAAASL010000002.1"/>
</dbReference>
<evidence type="ECO:0000313" key="4">
    <source>
        <dbReference type="EMBL" id="GAA2709667.1"/>
    </source>
</evidence>
<dbReference type="PANTHER" id="PTHR11487">
    <property type="entry name" value="THIOESTERASE"/>
    <property type="match status" value="1"/>
</dbReference>
<dbReference type="InterPro" id="IPR001031">
    <property type="entry name" value="Thioesterase"/>
</dbReference>
<dbReference type="GO" id="GO:0016787">
    <property type="term" value="F:hydrolase activity"/>
    <property type="evidence" value="ECO:0007669"/>
    <property type="project" value="UniProtKB-KW"/>
</dbReference>
<protein>
    <submittedName>
        <fullName evidence="4">Alpha/beta fold hydrolase</fullName>
    </submittedName>
</protein>
<dbReference type="Pfam" id="PF00975">
    <property type="entry name" value="Thioesterase"/>
    <property type="match status" value="1"/>
</dbReference>
<evidence type="ECO:0000313" key="5">
    <source>
        <dbReference type="Proteomes" id="UP001500886"/>
    </source>
</evidence>
<dbReference type="SMART" id="SM00824">
    <property type="entry name" value="PKS_TE"/>
    <property type="match status" value="1"/>
</dbReference>
<dbReference type="Proteomes" id="UP001500886">
    <property type="component" value="Unassembled WGS sequence"/>
</dbReference>
<keyword evidence="2 4" id="KW-0378">Hydrolase</keyword>
<feature type="domain" description="Thioesterase TesA-like" evidence="3">
    <location>
        <begin position="26"/>
        <end position="251"/>
    </location>
</feature>
<dbReference type="InterPro" id="IPR020802">
    <property type="entry name" value="TesA-like"/>
</dbReference>
<dbReference type="InterPro" id="IPR029058">
    <property type="entry name" value="AB_hydrolase_fold"/>
</dbReference>
<organism evidence="4 5">
    <name type="scientific">Streptomyces luteosporeus</name>
    <dbReference type="NCBI Taxonomy" id="173856"/>
    <lineage>
        <taxon>Bacteria</taxon>
        <taxon>Bacillati</taxon>
        <taxon>Actinomycetota</taxon>
        <taxon>Actinomycetes</taxon>
        <taxon>Kitasatosporales</taxon>
        <taxon>Streptomycetaceae</taxon>
        <taxon>Streptomyces</taxon>
    </lineage>
</organism>
<reference evidence="5" key="1">
    <citation type="journal article" date="2019" name="Int. J. Syst. Evol. Microbiol.">
        <title>The Global Catalogue of Microorganisms (GCM) 10K type strain sequencing project: providing services to taxonomists for standard genome sequencing and annotation.</title>
        <authorList>
            <consortium name="The Broad Institute Genomics Platform"/>
            <consortium name="The Broad Institute Genome Sequencing Center for Infectious Disease"/>
            <person name="Wu L."/>
            <person name="Ma J."/>
        </authorList>
    </citation>
    <scope>NUCLEOTIDE SEQUENCE [LARGE SCALE GENOMIC DNA]</scope>
    <source>
        <strain evidence="5">JCM 4542</strain>
    </source>
</reference>
<dbReference type="Gene3D" id="3.40.50.1820">
    <property type="entry name" value="alpha/beta hydrolase"/>
    <property type="match status" value="1"/>
</dbReference>
<evidence type="ECO:0000256" key="1">
    <source>
        <dbReference type="ARBA" id="ARBA00007169"/>
    </source>
</evidence>
<dbReference type="EMBL" id="BAAASL010000002">
    <property type="protein sequence ID" value="GAA2709667.1"/>
    <property type="molecule type" value="Genomic_DNA"/>
</dbReference>
<sequence length="258" mass="27303">MGSEWFRRYGPAPAEATTPQDGPRLVCFPHAGGAASAYVALSRALAPDVDVLAVQYPGRQDRHQEPAVDDIGRLADRLAQEVATAVAGDGRPYAFFGHSMGAVLAYETARRLEQRSLPGPERLFLSGRGAPRALPNPHDQVRTDAHVLAAIRRLGGTTGGVFQDPDLLAMVMPALRADYRAIGAYAWTPGAPLSVPFTVLVGDSDPVVTVVEAEEWAGFSAGRTDVRVFSGGHFYLDHHVGAVAEVVAEALVMAPAAG</sequence>
<gene>
    <name evidence="4" type="ORF">GCM10010315_08190</name>
</gene>
<evidence type="ECO:0000259" key="3">
    <source>
        <dbReference type="SMART" id="SM00824"/>
    </source>
</evidence>
<dbReference type="InterPro" id="IPR012223">
    <property type="entry name" value="TEII"/>
</dbReference>
<comment type="caution">
    <text evidence="4">The sequence shown here is derived from an EMBL/GenBank/DDBJ whole genome shotgun (WGS) entry which is preliminary data.</text>
</comment>
<dbReference type="SUPFAM" id="SSF53474">
    <property type="entry name" value="alpha/beta-Hydrolases"/>
    <property type="match status" value="1"/>
</dbReference>
<keyword evidence="5" id="KW-1185">Reference proteome</keyword>
<proteinExistence type="inferred from homology"/>